<comment type="caution">
    <text evidence="1">The sequence shown here is derived from an EMBL/GenBank/DDBJ whole genome shotgun (WGS) entry which is preliminary data.</text>
</comment>
<proteinExistence type="predicted"/>
<keyword evidence="2" id="KW-1185">Reference proteome</keyword>
<dbReference type="STRING" id="1592317.DPF_0311"/>
<gene>
    <name evidence="1" type="ORF">DPF_0311</name>
</gene>
<accession>A0A194AEU5</accession>
<dbReference type="AlphaFoldDB" id="A0A194AEU5"/>
<organism evidence="1 2">
    <name type="scientific">Desulfoplanes formicivorans</name>
    <dbReference type="NCBI Taxonomy" id="1592317"/>
    <lineage>
        <taxon>Bacteria</taxon>
        <taxon>Pseudomonadati</taxon>
        <taxon>Thermodesulfobacteriota</taxon>
        <taxon>Desulfovibrionia</taxon>
        <taxon>Desulfovibrionales</taxon>
        <taxon>Desulfoplanaceae</taxon>
        <taxon>Desulfoplanes</taxon>
    </lineage>
</organism>
<dbReference type="Proteomes" id="UP000095200">
    <property type="component" value="Unassembled WGS sequence"/>
</dbReference>
<evidence type="ECO:0000313" key="2">
    <source>
        <dbReference type="Proteomes" id="UP000095200"/>
    </source>
</evidence>
<sequence length="73" mass="8103">MKQRGIIYLLCIIFLIQFCQRNSFSLLEYADGAKISSKGQAAHCIIQDVLRETEGKLADTRNGDPHTIGHASP</sequence>
<dbReference type="EMBL" id="BDFE01000004">
    <property type="protein sequence ID" value="GAU07621.1"/>
    <property type="molecule type" value="Genomic_DNA"/>
</dbReference>
<name>A0A194AEU5_9BACT</name>
<reference evidence="2" key="1">
    <citation type="submission" date="2016-06" db="EMBL/GenBank/DDBJ databases">
        <title>Draft genome sequence of Desulfoplanes formicivorans strain Pf12B.</title>
        <authorList>
            <person name="Watanabe M."/>
            <person name="Kojima H."/>
            <person name="Fukui M."/>
        </authorList>
    </citation>
    <scope>NUCLEOTIDE SEQUENCE [LARGE SCALE GENOMIC DNA]</scope>
    <source>
        <strain evidence="2">Pf12B</strain>
    </source>
</reference>
<evidence type="ECO:0000313" key="1">
    <source>
        <dbReference type="EMBL" id="GAU07621.1"/>
    </source>
</evidence>
<protein>
    <submittedName>
        <fullName evidence="1">Uncharacterized protein</fullName>
    </submittedName>
</protein>